<feature type="signal peptide" evidence="1">
    <location>
        <begin position="1"/>
        <end position="29"/>
    </location>
</feature>
<gene>
    <name evidence="2" type="ORF">OCV61_10480</name>
</gene>
<evidence type="ECO:0000313" key="3">
    <source>
        <dbReference type="Proteomes" id="UP001652409"/>
    </source>
</evidence>
<protein>
    <submittedName>
        <fullName evidence="2">Uncharacterized protein</fullName>
    </submittedName>
</protein>
<comment type="caution">
    <text evidence="2">The sequence shown here is derived from an EMBL/GenBank/DDBJ whole genome shotgun (WGS) entry which is preliminary data.</text>
</comment>
<reference evidence="2 3" key="1">
    <citation type="journal article" date="2021" name="ISME Commun">
        <title>Automated analysis of genomic sequences facilitates high-throughput and comprehensive description of bacteria.</title>
        <authorList>
            <person name="Hitch T.C.A."/>
        </authorList>
    </citation>
    <scope>NUCLEOTIDE SEQUENCE [LARGE SCALE GENOMIC DNA]</scope>
    <source>
        <strain evidence="2 3">Sanger_23</strain>
    </source>
</reference>
<name>A0ABT2TUB4_9FIRM</name>
<sequence>MRKWLRRKSTWLCLSLLSGLLAVGFTGNTADMGNTQKPHSIVAWWGLLYPDFCRIPAEEWKEEQDVEDTQPKYVFWIVEFIKNL</sequence>
<dbReference type="Proteomes" id="UP001652409">
    <property type="component" value="Unassembled WGS sequence"/>
</dbReference>
<dbReference type="EMBL" id="JAOQJL010000018">
    <property type="protein sequence ID" value="MCU6765833.1"/>
    <property type="molecule type" value="Genomic_DNA"/>
</dbReference>
<keyword evidence="3" id="KW-1185">Reference proteome</keyword>
<evidence type="ECO:0000256" key="1">
    <source>
        <dbReference type="SAM" id="SignalP"/>
    </source>
</evidence>
<proteinExistence type="predicted"/>
<feature type="chain" id="PRO_5045250221" evidence="1">
    <location>
        <begin position="30"/>
        <end position="84"/>
    </location>
</feature>
<keyword evidence="1" id="KW-0732">Signal</keyword>
<dbReference type="RefSeq" id="WP_158421748.1">
    <property type="nucleotide sequence ID" value="NZ_JAOQJL010000018.1"/>
</dbReference>
<evidence type="ECO:0000313" key="2">
    <source>
        <dbReference type="EMBL" id="MCU6765833.1"/>
    </source>
</evidence>
<organism evidence="2 3">
    <name type="scientific">Blautia ammoniilytica</name>
    <dbReference type="NCBI Taxonomy" id="2981782"/>
    <lineage>
        <taxon>Bacteria</taxon>
        <taxon>Bacillati</taxon>
        <taxon>Bacillota</taxon>
        <taxon>Clostridia</taxon>
        <taxon>Lachnospirales</taxon>
        <taxon>Lachnospiraceae</taxon>
        <taxon>Blautia</taxon>
    </lineage>
</organism>
<accession>A0ABT2TUB4</accession>